<feature type="region of interest" description="Disordered" evidence="2">
    <location>
        <begin position="158"/>
        <end position="217"/>
    </location>
</feature>
<gene>
    <name evidence="3" type="ORF">VaNZ11_003340</name>
</gene>
<dbReference type="InterPro" id="IPR007307">
    <property type="entry name" value="Ltv1"/>
</dbReference>
<protein>
    <recommendedName>
        <fullName evidence="5">Protein LTV1 homolog</fullName>
    </recommendedName>
</protein>
<dbReference type="PANTHER" id="PTHR21531">
    <property type="entry name" value="LOW-TEMPERATURE VIABILITY PROTEIN LTV1-RELATED"/>
    <property type="match status" value="1"/>
</dbReference>
<evidence type="ECO:0000256" key="2">
    <source>
        <dbReference type="SAM" id="MobiDB-lite"/>
    </source>
</evidence>
<feature type="compositionally biased region" description="Low complexity" evidence="2">
    <location>
        <begin position="525"/>
        <end position="536"/>
    </location>
</feature>
<proteinExistence type="inferred from homology"/>
<feature type="compositionally biased region" description="Acidic residues" evidence="2">
    <location>
        <begin position="268"/>
        <end position="279"/>
    </location>
</feature>
<dbReference type="PANTHER" id="PTHR21531:SF0">
    <property type="entry name" value="PROTEIN LTV1 HOMOLOG"/>
    <property type="match status" value="1"/>
</dbReference>
<accession>A0ABQ5RU15</accession>
<feature type="compositionally biased region" description="Low complexity" evidence="2">
    <location>
        <begin position="1"/>
        <end position="32"/>
    </location>
</feature>
<name>A0ABQ5RU15_9CHLO</name>
<comment type="caution">
    <text evidence="3">The sequence shown here is derived from an EMBL/GenBank/DDBJ whole genome shotgun (WGS) entry which is preliminary data.</text>
</comment>
<organism evidence="3 4">
    <name type="scientific">Volvox africanus</name>
    <dbReference type="NCBI Taxonomy" id="51714"/>
    <lineage>
        <taxon>Eukaryota</taxon>
        <taxon>Viridiplantae</taxon>
        <taxon>Chlorophyta</taxon>
        <taxon>core chlorophytes</taxon>
        <taxon>Chlorophyceae</taxon>
        <taxon>CS clade</taxon>
        <taxon>Chlamydomonadales</taxon>
        <taxon>Volvocaceae</taxon>
        <taxon>Volvox</taxon>
    </lineage>
</organism>
<dbReference type="Proteomes" id="UP001165090">
    <property type="component" value="Unassembled WGS sequence"/>
</dbReference>
<feature type="region of interest" description="Disordered" evidence="2">
    <location>
        <begin position="408"/>
        <end position="549"/>
    </location>
</feature>
<reference evidence="3 4" key="1">
    <citation type="journal article" date="2023" name="IScience">
        <title>Expanded male sex-determining region conserved during the evolution of homothallism in the green alga Volvox.</title>
        <authorList>
            <person name="Yamamoto K."/>
            <person name="Matsuzaki R."/>
            <person name="Mahakham W."/>
            <person name="Heman W."/>
            <person name="Sekimoto H."/>
            <person name="Kawachi M."/>
            <person name="Minakuchi Y."/>
            <person name="Toyoda A."/>
            <person name="Nozaki H."/>
        </authorList>
    </citation>
    <scope>NUCLEOTIDE SEQUENCE [LARGE SCALE GENOMIC DNA]</scope>
    <source>
        <strain evidence="3 4">NIES-4468</strain>
    </source>
</reference>
<comment type="similarity">
    <text evidence="1">Belongs to the LTV1 family.</text>
</comment>
<evidence type="ECO:0008006" key="5">
    <source>
        <dbReference type="Google" id="ProtNLM"/>
    </source>
</evidence>
<evidence type="ECO:0000313" key="3">
    <source>
        <dbReference type="EMBL" id="GLI61075.1"/>
    </source>
</evidence>
<feature type="non-terminal residue" evidence="3">
    <location>
        <position position="1"/>
    </location>
</feature>
<dbReference type="EMBL" id="BSDZ01000009">
    <property type="protein sequence ID" value="GLI61075.1"/>
    <property type="molecule type" value="Genomic_DNA"/>
</dbReference>
<feature type="compositionally biased region" description="Basic and acidic residues" evidence="2">
    <location>
        <begin position="408"/>
        <end position="417"/>
    </location>
</feature>
<feature type="region of interest" description="Disordered" evidence="2">
    <location>
        <begin position="259"/>
        <end position="285"/>
    </location>
</feature>
<evidence type="ECO:0000313" key="4">
    <source>
        <dbReference type="Proteomes" id="UP001165090"/>
    </source>
</evidence>
<sequence>AHTAAAGAPAAMSTRARSVGSRRVARSVASTAQTHGSGLGPSVYVPAARLMPPKPDVKVVDARRLVVRPKGHDEAAAAATLAEVTALARHTELHGRRGRLYQDLDELEKSMVAMENGNDPNRAEQVEGDEWAVWLDEFVAGGGDGDDSGAVGIATAAINDDDDAGSGAAGMSEDPEEEDEWVLRHRHQQHLEEGKSGGHGSEGAATAAGGDGGGGGGGALSLASSYWRRPERRDRKEGFEVLDAQFERLAVEYDDADIGALEDGRYNDDDDDEEEEEEDHDHHVDGAVAVRKRSSIRAVPPAAAGTCKLSDFTDVLDEFLNEHRAAEALEAEGLRPIQASDDVALAASKPDPEALAATRARMKRQMEAQLAVGMGADDDEPVQTIVVQGVERWDCESILSLTSNLENHPGKIVEPQRRTGGKGGGLIRLSVKTGMPVVPGGMAGDSRGRPATAPAIQEDEEEGASGEGSGSGDEEEEGTGSVLDPGMLTRRKGETAEERKARKAAVKEARRNQRTAKKEMKTMFRQQATRAQKQTAGRSLAAGSTYVIP</sequence>
<feature type="region of interest" description="Disordered" evidence="2">
    <location>
        <begin position="1"/>
        <end position="39"/>
    </location>
</feature>
<feature type="compositionally biased region" description="Basic and acidic residues" evidence="2">
    <location>
        <begin position="491"/>
        <end position="522"/>
    </location>
</feature>
<keyword evidence="4" id="KW-1185">Reference proteome</keyword>
<evidence type="ECO:0000256" key="1">
    <source>
        <dbReference type="ARBA" id="ARBA00009078"/>
    </source>
</evidence>